<feature type="repeat" description="ANK" evidence="3">
    <location>
        <begin position="361"/>
        <end position="393"/>
    </location>
</feature>
<dbReference type="HOGENOM" id="CLU_465861_0_0_5"/>
<feature type="repeat" description="ANK" evidence="3">
    <location>
        <begin position="138"/>
        <end position="171"/>
    </location>
</feature>
<evidence type="ECO:0000313" key="5">
    <source>
        <dbReference type="Proteomes" id="UP000002586"/>
    </source>
</evidence>
<feature type="repeat" description="ANK" evidence="3">
    <location>
        <begin position="72"/>
        <end position="104"/>
    </location>
</feature>
<dbReference type="SMART" id="SM00248">
    <property type="entry name" value="ANK"/>
    <property type="match status" value="11"/>
</dbReference>
<dbReference type="PROSITE" id="PS50088">
    <property type="entry name" value="ANK_REPEAT"/>
    <property type="match status" value="8"/>
</dbReference>
<dbReference type="Pfam" id="PF00023">
    <property type="entry name" value="Ank"/>
    <property type="match status" value="1"/>
</dbReference>
<feature type="repeat" description="ANK" evidence="3">
    <location>
        <begin position="5"/>
        <end position="38"/>
    </location>
</feature>
<dbReference type="PANTHER" id="PTHR24198">
    <property type="entry name" value="ANKYRIN REPEAT AND PROTEIN KINASE DOMAIN-CONTAINING PROTEIN"/>
    <property type="match status" value="1"/>
</dbReference>
<dbReference type="Proteomes" id="UP000002586">
    <property type="component" value="Chromosome"/>
</dbReference>
<accession>A0L957</accession>
<dbReference type="PROSITE" id="PS50297">
    <property type="entry name" value="ANK_REP_REGION"/>
    <property type="match status" value="6"/>
</dbReference>
<dbReference type="PRINTS" id="PR01415">
    <property type="entry name" value="ANKYRIN"/>
</dbReference>
<dbReference type="EMBL" id="CP000471">
    <property type="protein sequence ID" value="ABK44500.1"/>
    <property type="molecule type" value="Genomic_DNA"/>
</dbReference>
<dbReference type="Pfam" id="PF12796">
    <property type="entry name" value="Ank_2"/>
    <property type="match status" value="3"/>
</dbReference>
<dbReference type="RefSeq" id="WP_011713635.1">
    <property type="nucleotide sequence ID" value="NC_008576.1"/>
</dbReference>
<reference evidence="5" key="1">
    <citation type="journal article" date="2009" name="Appl. Environ. Microbiol.">
        <title>Complete genome sequence of the chemolithoautotrophic marine magnetotactic coccus strain MC-1.</title>
        <authorList>
            <person name="Schubbe S."/>
            <person name="Williams T.J."/>
            <person name="Xie G."/>
            <person name="Kiss H.E."/>
            <person name="Brettin T.S."/>
            <person name="Martinez D."/>
            <person name="Ross C.A."/>
            <person name="Schuler D."/>
            <person name="Cox B.L."/>
            <person name="Nealson K.H."/>
            <person name="Bazylinski D.A."/>
        </authorList>
    </citation>
    <scope>NUCLEOTIDE SEQUENCE [LARGE SCALE GENOMIC DNA]</scope>
    <source>
        <strain evidence="5">ATCC BAA-1437 / JCM 17883 / MC-1</strain>
    </source>
</reference>
<dbReference type="InterPro" id="IPR036770">
    <property type="entry name" value="Ankyrin_rpt-contain_sf"/>
</dbReference>
<dbReference type="SUPFAM" id="SSF48403">
    <property type="entry name" value="Ankyrin repeat"/>
    <property type="match status" value="2"/>
</dbReference>
<protein>
    <submittedName>
        <fullName evidence="4">Ankyrin repeat-like protein</fullName>
    </submittedName>
</protein>
<evidence type="ECO:0000256" key="2">
    <source>
        <dbReference type="ARBA" id="ARBA00023043"/>
    </source>
</evidence>
<organism evidence="4 5">
    <name type="scientific">Magnetococcus marinus (strain ATCC BAA-1437 / JCM 17883 / MC-1)</name>
    <dbReference type="NCBI Taxonomy" id="156889"/>
    <lineage>
        <taxon>Bacteria</taxon>
        <taxon>Pseudomonadati</taxon>
        <taxon>Pseudomonadota</taxon>
        <taxon>Magnetococcia</taxon>
        <taxon>Magnetococcales</taxon>
        <taxon>Magnetococcaceae</taxon>
        <taxon>Magnetococcus</taxon>
    </lineage>
</organism>
<dbReference type="PANTHER" id="PTHR24198:SF165">
    <property type="entry name" value="ANKYRIN REPEAT-CONTAINING PROTEIN-RELATED"/>
    <property type="match status" value="1"/>
</dbReference>
<evidence type="ECO:0000256" key="1">
    <source>
        <dbReference type="ARBA" id="ARBA00022737"/>
    </source>
</evidence>
<dbReference type="Gene3D" id="1.25.40.20">
    <property type="entry name" value="Ankyrin repeat-containing domain"/>
    <property type="match status" value="4"/>
</dbReference>
<feature type="repeat" description="ANK" evidence="3">
    <location>
        <begin position="394"/>
        <end position="427"/>
    </location>
</feature>
<dbReference type="KEGG" id="mgm:Mmc1_1999"/>
<sequence>MRKNHGFTALHRAAFEGDTTAVERLLAEHEQALYQRDDGGFTALHWATYRNNVSTVTLLCSKGADANVSTAKAHSPLFYAIAQGNVACVQSLLSFGAKVNGRVGAGASALLFAVAMGDSAVVEVLLDAGADPQEITPEGSSLLHLACTHENEDLLKQLLLVTPNRINHQDNEGNTPLHIAAQKSSLAVVKCLLEQGANPNILNDQGECPSHQDEFFMDRAIRDFLHKRTFVPAKSAHISAVGGHSTTFCAPNNRVTENWLEQHATGLGGALDEIRAYLKAGGDPNAQNKAGETALHILFKAFDIDVSRQVFFDLVQAGVEIHRVDQWGNTPCHFMAYSMDRALLASGMLLLKGCVNSQNKFGETPLHWAAGNGNSWVASVLLKAGADPNAVTFSGETPLHFALWDHSSETVTRDLLMQGADPSIADVCGNTLFHLYAQIEGPVEGMALFDARAYDICENGQGRFERIKQSASRRSNRQGMTPIDLAWASEDLEVVEKLIASGLDGFAGNACV</sequence>
<dbReference type="OrthoDB" id="7872474at2"/>
<evidence type="ECO:0000313" key="4">
    <source>
        <dbReference type="EMBL" id="ABK44500.1"/>
    </source>
</evidence>
<keyword evidence="2 3" id="KW-0040">ANK repeat</keyword>
<name>A0L957_MAGMM</name>
<dbReference type="STRING" id="156889.Mmc1_1999"/>
<feature type="repeat" description="ANK" evidence="3">
    <location>
        <begin position="172"/>
        <end position="204"/>
    </location>
</feature>
<dbReference type="AlphaFoldDB" id="A0L957"/>
<dbReference type="InterPro" id="IPR002110">
    <property type="entry name" value="Ankyrin_rpt"/>
</dbReference>
<proteinExistence type="predicted"/>
<keyword evidence="1" id="KW-0677">Repeat</keyword>
<keyword evidence="5" id="KW-1185">Reference proteome</keyword>
<feature type="repeat" description="ANK" evidence="3">
    <location>
        <begin position="39"/>
        <end position="71"/>
    </location>
</feature>
<gene>
    <name evidence="4" type="ordered locus">Mmc1_1999</name>
</gene>
<feature type="repeat" description="ANK" evidence="3">
    <location>
        <begin position="105"/>
        <end position="137"/>
    </location>
</feature>
<evidence type="ECO:0000256" key="3">
    <source>
        <dbReference type="PROSITE-ProRule" id="PRU00023"/>
    </source>
</evidence>
<dbReference type="eggNOG" id="COG0666">
    <property type="taxonomic scope" value="Bacteria"/>
</dbReference>
<reference evidence="4 5" key="2">
    <citation type="journal article" date="2012" name="Int. J. Syst. Evol. Microbiol.">
        <title>Magnetococcus marinus gen. nov., sp. nov., a marine, magnetotactic bacterium that represents a novel lineage (Magnetococcaceae fam. nov.; Magnetococcales ord. nov.) at the base of the Alphaproteobacteria.</title>
        <authorList>
            <person name="Bazylinski D.A."/>
            <person name="Williams T.J."/>
            <person name="Lefevre C.T."/>
            <person name="Berg R.J."/>
            <person name="Zhang C.L."/>
            <person name="Bowser S.S."/>
            <person name="Dean A.J."/>
            <person name="Beveridge T.J."/>
        </authorList>
    </citation>
    <scope>NUCLEOTIDE SEQUENCE [LARGE SCALE GENOMIC DNA]</scope>
    <source>
        <strain evidence="5">ATCC BAA-1437 / JCM 17883 / MC-1</strain>
    </source>
</reference>